<dbReference type="PATRIC" id="fig|1566026.4.peg.3191"/>
<name>A0A0L8AN19_9BACT</name>
<organism evidence="1 2">
    <name type="scientific">Roseivirga seohaensis subsp. aquiponti</name>
    <dbReference type="NCBI Taxonomy" id="1566026"/>
    <lineage>
        <taxon>Bacteria</taxon>
        <taxon>Pseudomonadati</taxon>
        <taxon>Bacteroidota</taxon>
        <taxon>Cytophagia</taxon>
        <taxon>Cytophagales</taxon>
        <taxon>Roseivirgaceae</taxon>
        <taxon>Roseivirga</taxon>
    </lineage>
</organism>
<comment type="caution">
    <text evidence="1">The sequence shown here is derived from an EMBL/GenBank/DDBJ whole genome shotgun (WGS) entry which is preliminary data.</text>
</comment>
<protein>
    <submittedName>
        <fullName evidence="1">Uncharacterized protein</fullName>
    </submittedName>
</protein>
<reference evidence="2" key="1">
    <citation type="submission" date="2014-11" db="EMBL/GenBank/DDBJ databases">
        <title>Genome sequencing of Roseivirga sp. D-25.</title>
        <authorList>
            <person name="Selvaratnam C."/>
            <person name="Thevarajoo S."/>
            <person name="Goh K.M."/>
            <person name="Eee R."/>
            <person name="Chan K.-G."/>
            <person name="Chong C.S."/>
        </authorList>
    </citation>
    <scope>NUCLEOTIDE SEQUENCE [LARGE SCALE GENOMIC DNA]</scope>
    <source>
        <strain evidence="2">D-25</strain>
    </source>
</reference>
<dbReference type="Pfam" id="PF19891">
    <property type="entry name" value="DUF6364"/>
    <property type="match status" value="1"/>
</dbReference>
<accession>A0A0L8AN19</accession>
<dbReference type="OrthoDB" id="6198066at2"/>
<dbReference type="EMBL" id="JSVA01000007">
    <property type="protein sequence ID" value="KOF03585.1"/>
    <property type="molecule type" value="Genomic_DNA"/>
</dbReference>
<proteinExistence type="predicted"/>
<dbReference type="InterPro" id="IPR045944">
    <property type="entry name" value="DUF6364"/>
</dbReference>
<evidence type="ECO:0000313" key="2">
    <source>
        <dbReference type="Proteomes" id="UP000036908"/>
    </source>
</evidence>
<evidence type="ECO:0000313" key="1">
    <source>
        <dbReference type="EMBL" id="KOF03585.1"/>
    </source>
</evidence>
<gene>
    <name evidence="1" type="ORF">OB69_06830</name>
</gene>
<sequence>MDAKVTLSFDQEVIKSAKAFAEKNNISLSRLTEFLYRQLISKDYQSIESLPISDWVNAVAEGQAEYYTKPRKISKSDYYERK</sequence>
<keyword evidence="2" id="KW-1185">Reference proteome</keyword>
<dbReference type="Proteomes" id="UP000036908">
    <property type="component" value="Unassembled WGS sequence"/>
</dbReference>
<dbReference type="AlphaFoldDB" id="A0A0L8AN19"/>
<dbReference type="RefSeq" id="WP_053222951.1">
    <property type="nucleotide sequence ID" value="NZ_JSVA01000007.1"/>
</dbReference>